<evidence type="ECO:0000256" key="1">
    <source>
        <dbReference type="SAM" id="MobiDB-lite"/>
    </source>
</evidence>
<dbReference type="AlphaFoldDB" id="A0A3A4A930"/>
<accession>A0A3A4A930</accession>
<sequence length="96" mass="11259">MSPRRMRRSPEERPEPRVYGTERVEEWSDGEWVVRSLTGSASGKAYRCPGCDQEIRPGTPHTVSWPNWAGGEAERRHWHNPCWRNRLRLGPGRSRY</sequence>
<keyword evidence="3" id="KW-1185">Reference proteome</keyword>
<dbReference type="OrthoDB" id="3381577at2"/>
<proteinExistence type="predicted"/>
<organism evidence="2 3">
    <name type="scientific">Bailinhaonella thermotolerans</name>
    <dbReference type="NCBI Taxonomy" id="1070861"/>
    <lineage>
        <taxon>Bacteria</taxon>
        <taxon>Bacillati</taxon>
        <taxon>Actinomycetota</taxon>
        <taxon>Actinomycetes</taxon>
        <taxon>Streptosporangiales</taxon>
        <taxon>Streptosporangiaceae</taxon>
        <taxon>Bailinhaonella</taxon>
    </lineage>
</organism>
<name>A0A3A4A930_9ACTN</name>
<feature type="region of interest" description="Disordered" evidence="1">
    <location>
        <begin position="1"/>
        <end position="20"/>
    </location>
</feature>
<comment type="caution">
    <text evidence="2">The sequence shown here is derived from an EMBL/GenBank/DDBJ whole genome shotgun (WGS) entry which is preliminary data.</text>
</comment>
<feature type="compositionally biased region" description="Basic and acidic residues" evidence="1">
    <location>
        <begin position="8"/>
        <end position="20"/>
    </location>
</feature>
<dbReference type="EMBL" id="QZEY01000015">
    <property type="protein sequence ID" value="RJL24519.1"/>
    <property type="molecule type" value="Genomic_DNA"/>
</dbReference>
<dbReference type="Proteomes" id="UP000265768">
    <property type="component" value="Unassembled WGS sequence"/>
</dbReference>
<protein>
    <submittedName>
        <fullName evidence="2">ATP/GTP-binding protein</fullName>
    </submittedName>
</protein>
<gene>
    <name evidence="2" type="ORF">D5H75_29840</name>
</gene>
<evidence type="ECO:0000313" key="2">
    <source>
        <dbReference type="EMBL" id="RJL24519.1"/>
    </source>
</evidence>
<reference evidence="2 3" key="1">
    <citation type="submission" date="2018-09" db="EMBL/GenBank/DDBJ databases">
        <title>YIM 75507 draft genome.</title>
        <authorList>
            <person name="Tang S."/>
            <person name="Feng Y."/>
        </authorList>
    </citation>
    <scope>NUCLEOTIDE SEQUENCE [LARGE SCALE GENOMIC DNA]</scope>
    <source>
        <strain evidence="2 3">YIM 75507</strain>
    </source>
</reference>
<dbReference type="RefSeq" id="WP_119929896.1">
    <property type="nucleotide sequence ID" value="NZ_QZEY01000015.1"/>
</dbReference>
<evidence type="ECO:0000313" key="3">
    <source>
        <dbReference type="Proteomes" id="UP000265768"/>
    </source>
</evidence>